<reference evidence="3 4" key="1">
    <citation type="submission" date="2018-10" db="EMBL/GenBank/DDBJ databases">
        <title>Genome sequencing of Lactobacillus species.</title>
        <authorList>
            <person name="Baek C."/>
            <person name="Yi H."/>
        </authorList>
    </citation>
    <scope>NUCLEOTIDE SEQUENCE [LARGE SCALE GENOMIC DNA]</scope>
    <source>
        <strain evidence="3 4">DSM 16365</strain>
    </source>
</reference>
<dbReference type="RefSeq" id="WP_057717362.1">
    <property type="nucleotide sequence ID" value="NZ_CP032751.1"/>
</dbReference>
<evidence type="ECO:0000313" key="3">
    <source>
        <dbReference type="EMBL" id="AYJ34328.1"/>
    </source>
</evidence>
<keyword evidence="2" id="KW-0235">DNA replication</keyword>
<dbReference type="KEGG" id="larg:LPA65_00390"/>
<gene>
    <name evidence="3" type="ORF">LPA65_00390</name>
</gene>
<evidence type="ECO:0008006" key="5">
    <source>
        <dbReference type="Google" id="ProtNLM"/>
    </source>
</evidence>
<dbReference type="GO" id="GO:0003677">
    <property type="term" value="F:DNA binding"/>
    <property type="evidence" value="ECO:0007669"/>
    <property type="project" value="InterPro"/>
</dbReference>
<dbReference type="Proteomes" id="UP000281644">
    <property type="component" value="Chromosome"/>
</dbReference>
<dbReference type="InterPro" id="IPR000989">
    <property type="entry name" value="Rep"/>
</dbReference>
<organism evidence="3 4">
    <name type="scientific">Lactiplantibacillus argentoratensis</name>
    <dbReference type="NCBI Taxonomy" id="271881"/>
    <lineage>
        <taxon>Bacteria</taxon>
        <taxon>Bacillati</taxon>
        <taxon>Bacillota</taxon>
        <taxon>Bacilli</taxon>
        <taxon>Lactobacillales</taxon>
        <taxon>Lactobacillaceae</taxon>
        <taxon>Lactiplantibacillus</taxon>
    </lineage>
</organism>
<proteinExistence type="inferred from homology"/>
<accession>A0AAN1PYH3</accession>
<protein>
    <recommendedName>
        <fullName evidence="5">Replication protein</fullName>
    </recommendedName>
</protein>
<evidence type="ECO:0000256" key="1">
    <source>
        <dbReference type="ARBA" id="ARBA00008909"/>
    </source>
</evidence>
<name>A0AAN1PYH3_9LACO</name>
<evidence type="ECO:0000313" key="4">
    <source>
        <dbReference type="Proteomes" id="UP000281644"/>
    </source>
</evidence>
<comment type="similarity">
    <text evidence="1">Belongs to the Gram-positive plasmids replication protein type 1 family.</text>
</comment>
<evidence type="ECO:0000256" key="2">
    <source>
        <dbReference type="ARBA" id="ARBA00022705"/>
    </source>
</evidence>
<dbReference type="AlphaFoldDB" id="A0AAN1PYH3"/>
<dbReference type="EMBL" id="CP032751">
    <property type="protein sequence ID" value="AYJ34328.1"/>
    <property type="molecule type" value="Genomic_DNA"/>
</dbReference>
<sequence length="217" mass="25363">MQPKSSTTYSLSKSNHKWTKFKQSNLKVASYFKELGQYAKAQKIKGCSTILKISDDGRFKNNWRCKDPLCPVCNWRKSVRNRIQVHQLLATESQQFPDMTYLFLTLTVKNVVGEDLKSELEIMGAAVSRMFQYKVLKESTMGYIRTTEVTINHGEPVITYHPHMHLLIMANKRYFSKQHNFYQTNDQLSNLWCRALRWQGAEKLVVNMTNLQLKCNK</sequence>
<dbReference type="Pfam" id="PF01446">
    <property type="entry name" value="Rep_1"/>
    <property type="match status" value="1"/>
</dbReference>
<dbReference type="GO" id="GO:0006260">
    <property type="term" value="P:DNA replication"/>
    <property type="evidence" value="ECO:0007669"/>
    <property type="project" value="UniProtKB-KW"/>
</dbReference>